<keyword evidence="15 23" id="KW-0472">Membrane</keyword>
<evidence type="ECO:0000256" key="4">
    <source>
        <dbReference type="ARBA" id="ARBA00007410"/>
    </source>
</evidence>
<dbReference type="GO" id="GO:0032933">
    <property type="term" value="P:SREBP signaling pathway"/>
    <property type="evidence" value="ECO:0007669"/>
    <property type="project" value="InterPro"/>
</dbReference>
<keyword evidence="19" id="KW-0968">Cytoplasmic vesicle</keyword>
<dbReference type="EMBL" id="JAKJXP020000110">
    <property type="protein sequence ID" value="KAK7745217.1"/>
    <property type="molecule type" value="Genomic_DNA"/>
</dbReference>
<dbReference type="SMART" id="SM00320">
    <property type="entry name" value="WD40"/>
    <property type="match status" value="2"/>
</dbReference>
<comment type="caution">
    <text evidence="25">The sequence shown here is derived from an EMBL/GenBank/DDBJ whole genome shotgun (WGS) entry which is preliminary data.</text>
</comment>
<dbReference type="PROSITE" id="PS00678">
    <property type="entry name" value="WD_REPEATS_1"/>
    <property type="match status" value="1"/>
</dbReference>
<evidence type="ECO:0000256" key="16">
    <source>
        <dbReference type="ARBA" id="ARBA00023166"/>
    </source>
</evidence>
<keyword evidence="10" id="KW-0256">Endoplasmic reticulum</keyword>
<comment type="function">
    <text evidence="20">Escort protein required for cholesterol as well as lipid homeostasis. Regulates export of the SCAP-SREBP complex from the endoplasmic reticulum to the Golgi upon low cholesterol, thereby regulating the processing of sterol regulatory element-binding proteins (SREBPs) SREBF1/SREBP1 and SREBF2/SREBP2. At high sterol concentrations, formation of a ternary complex with INSIG (INSIG1 or INSIG2) leads to mask the ER export signal in SCAP, promoting retention of the complex in the endoplasmic reticulum. Low sterol concentrations trigger release of INSIG, a conformational change in the SSD domain of SCAP, unmasking of the ER export signal, promoting recruitment into COPII-coated vesicles and transport of the SCAP-SREBP to the Golgi: in the Golgi, SREBPs are then processed, releasing the transcription factor fragment of SREBPs from the membrane, its import into the nucleus and up-regulation of LDLR, INSIG1 and the mevalonate pathway. Binds cholesterol via its SSD domain.</text>
</comment>
<evidence type="ECO:0000256" key="2">
    <source>
        <dbReference type="ARBA" id="ARBA00004557"/>
    </source>
</evidence>
<evidence type="ECO:0000256" key="3">
    <source>
        <dbReference type="ARBA" id="ARBA00004653"/>
    </source>
</evidence>
<feature type="transmembrane region" description="Helical" evidence="23">
    <location>
        <begin position="424"/>
        <end position="448"/>
    </location>
</feature>
<keyword evidence="17" id="KW-0325">Glycoprotein</keyword>
<feature type="compositionally biased region" description="Low complexity" evidence="22">
    <location>
        <begin position="1152"/>
        <end position="1172"/>
    </location>
</feature>
<evidence type="ECO:0000313" key="26">
    <source>
        <dbReference type="Proteomes" id="UP001320420"/>
    </source>
</evidence>
<dbReference type="GO" id="GO:0032936">
    <property type="term" value="C:SREBP-SCAP complex"/>
    <property type="evidence" value="ECO:0007669"/>
    <property type="project" value="TreeGrafter"/>
</dbReference>
<evidence type="ECO:0000313" key="25">
    <source>
        <dbReference type="EMBL" id="KAK7745217.1"/>
    </source>
</evidence>
<keyword evidence="12" id="KW-0333">Golgi apparatus</keyword>
<keyword evidence="16" id="KW-1207">Sterol metabolism</keyword>
<keyword evidence="11 23" id="KW-1133">Transmembrane helix</keyword>
<organism evidence="25 26">
    <name type="scientific">Diatrype stigma</name>
    <dbReference type="NCBI Taxonomy" id="117547"/>
    <lineage>
        <taxon>Eukaryota</taxon>
        <taxon>Fungi</taxon>
        <taxon>Dikarya</taxon>
        <taxon>Ascomycota</taxon>
        <taxon>Pezizomycotina</taxon>
        <taxon>Sordariomycetes</taxon>
        <taxon>Xylariomycetidae</taxon>
        <taxon>Xylariales</taxon>
        <taxon>Diatrypaceae</taxon>
        <taxon>Diatrype</taxon>
    </lineage>
</organism>
<dbReference type="SUPFAM" id="SSF82866">
    <property type="entry name" value="Multidrug efflux transporter AcrB transmembrane domain"/>
    <property type="match status" value="1"/>
</dbReference>
<evidence type="ECO:0000256" key="22">
    <source>
        <dbReference type="SAM" id="MobiDB-lite"/>
    </source>
</evidence>
<feature type="repeat" description="WD" evidence="21">
    <location>
        <begin position="665"/>
        <end position="705"/>
    </location>
</feature>
<dbReference type="Proteomes" id="UP001320420">
    <property type="component" value="Unassembled WGS sequence"/>
</dbReference>
<dbReference type="GO" id="GO:0000139">
    <property type="term" value="C:Golgi membrane"/>
    <property type="evidence" value="ECO:0007669"/>
    <property type="project" value="UniProtKB-SubCell"/>
</dbReference>
<keyword evidence="8 23" id="KW-0812">Transmembrane</keyword>
<dbReference type="InterPro" id="IPR030225">
    <property type="entry name" value="SCAP"/>
</dbReference>
<protein>
    <recommendedName>
        <fullName evidence="5">Sterol regulatory element-binding protein cleavage-activating protein</fullName>
    </recommendedName>
</protein>
<dbReference type="GO" id="GO:0045540">
    <property type="term" value="P:regulation of cholesterol biosynthetic process"/>
    <property type="evidence" value="ECO:0007669"/>
    <property type="project" value="TreeGrafter"/>
</dbReference>
<evidence type="ECO:0000259" key="24">
    <source>
        <dbReference type="PROSITE" id="PS50156"/>
    </source>
</evidence>
<dbReference type="PANTHER" id="PTHR46378:SF1">
    <property type="entry name" value="STEROL REGULATORY ELEMENT-BINDING PROTEIN CLEAVAGE-ACTIVATING PROTEIN"/>
    <property type="match status" value="1"/>
</dbReference>
<keyword evidence="7 21" id="KW-0853">WD repeat</keyword>
<feature type="region of interest" description="Disordered" evidence="22">
    <location>
        <begin position="1127"/>
        <end position="1180"/>
    </location>
</feature>
<keyword evidence="13" id="KW-0443">Lipid metabolism</keyword>
<dbReference type="PANTHER" id="PTHR46378">
    <property type="entry name" value="STEROL REGULATORY ELEMENT-BINDING PROTEIN CLEAVAGE-ACTIVATING PROTEIN"/>
    <property type="match status" value="1"/>
</dbReference>
<evidence type="ECO:0000256" key="9">
    <source>
        <dbReference type="ARBA" id="ARBA00022737"/>
    </source>
</evidence>
<evidence type="ECO:0000256" key="17">
    <source>
        <dbReference type="ARBA" id="ARBA00023180"/>
    </source>
</evidence>
<feature type="region of interest" description="Disordered" evidence="22">
    <location>
        <begin position="1020"/>
        <end position="1057"/>
    </location>
</feature>
<feature type="domain" description="SSD" evidence="24">
    <location>
        <begin position="292"/>
        <end position="450"/>
    </location>
</feature>
<evidence type="ECO:0000256" key="10">
    <source>
        <dbReference type="ARBA" id="ARBA00022824"/>
    </source>
</evidence>
<name>A0AAN9YJJ8_9PEZI</name>
<evidence type="ECO:0000256" key="14">
    <source>
        <dbReference type="ARBA" id="ARBA00023121"/>
    </source>
</evidence>
<dbReference type="GO" id="GO:0032934">
    <property type="term" value="F:sterol binding"/>
    <property type="evidence" value="ECO:0007669"/>
    <property type="project" value="InterPro"/>
</dbReference>
<evidence type="ECO:0000256" key="21">
    <source>
        <dbReference type="PROSITE-ProRule" id="PRU00221"/>
    </source>
</evidence>
<evidence type="ECO:0000256" key="18">
    <source>
        <dbReference type="ARBA" id="ARBA00023221"/>
    </source>
</evidence>
<dbReference type="GO" id="GO:0008203">
    <property type="term" value="P:cholesterol metabolic process"/>
    <property type="evidence" value="ECO:0007669"/>
    <property type="project" value="UniProtKB-KW"/>
</dbReference>
<feature type="compositionally biased region" description="Low complexity" evidence="22">
    <location>
        <begin position="1034"/>
        <end position="1057"/>
    </location>
</feature>
<evidence type="ECO:0000256" key="13">
    <source>
        <dbReference type="ARBA" id="ARBA00023098"/>
    </source>
</evidence>
<dbReference type="SUPFAM" id="SSF50978">
    <property type="entry name" value="WD40 repeat-like"/>
    <property type="match status" value="1"/>
</dbReference>
<feature type="transmembrane region" description="Helical" evidence="23">
    <location>
        <begin position="498"/>
        <end position="516"/>
    </location>
</feature>
<evidence type="ECO:0000256" key="20">
    <source>
        <dbReference type="ARBA" id="ARBA00045958"/>
    </source>
</evidence>
<dbReference type="InterPro" id="IPR036322">
    <property type="entry name" value="WD40_repeat_dom_sf"/>
</dbReference>
<evidence type="ECO:0000256" key="6">
    <source>
        <dbReference type="ARBA" id="ARBA00022548"/>
    </source>
</evidence>
<dbReference type="AlphaFoldDB" id="A0AAN9YJJ8"/>
<dbReference type="PROSITE" id="PS50082">
    <property type="entry name" value="WD_REPEATS_2"/>
    <property type="match status" value="1"/>
</dbReference>
<feature type="transmembrane region" description="Helical" evidence="23">
    <location>
        <begin position="323"/>
        <end position="345"/>
    </location>
</feature>
<dbReference type="Gene3D" id="2.130.10.10">
    <property type="entry name" value="YVTN repeat-like/Quinoprotein amine dehydrogenase"/>
    <property type="match status" value="1"/>
</dbReference>
<sequence length="1180" mass="131999">MIWYLLYPFRGTSEAPVLGPAHPFRVAFTRYGRYAARHVVTTLLISVLVAAILVYPFPFLYSTDFANGASNLPHHVWTDARPLEDKPGIEADVMMRSIWVHGSYMQALQKDILFGALELQDELLGPTANFSPSLAPGNVEPPNSTSGKLDHDLTPGQRDIFHVVNGLTNQSWFFHSPLQYWSCSADEIARDDDIVGTVNAKKSQPTSVNVTLRHSIVFSGKRFEDRQLVAADALVITLIHLRDSPVGRMWEQRVKALTDKMASKWQVYTADEASNKKGQLYEFQFRPMSLQDGLALGIAYLLTMTYCLVSLSKLRAVKSKIGLMVTVVVQICLSMTSSFTICAIFKIDLSKIPSFSYPIAIFSLSLENVFRLINAVILTPPEDNTSSRIGHAFGETAHICLAGVAQNLLVLFTLSKIVSPGVSAFCTFAAIAIVVDFFYLSTFFLAVLSVDVRRTELSDALAKASLRRSRRASSDPQTRQKSWLDSILQGKIALSTRIAGTIVTVGFVLIAQWHFFENESVMRILSRILHVFPKYKDLSTSRSSLLVDVHQARSPKSWLRLQDHETAREVIHVIKPDAHSYIARVFHPLVFVLKGSDRMPATKERILPPAVYDFARHHSIHFGMTMLVIVAAVRLLMNYLLWDELAETTGMNGKDVPLLTVRTLEIGHALDVALLSASSDGHVVSVGLDRLVRVWDVKSGGASYVLTENDESSTIAFPILAMCIDDESHWLALLTSDKILVWNLNERRWAPTVRIDANRQKPEAFLFFHDPSTTIAPLLLVRREGVMIEINVDQGTSNRFNLADESAIVSIGSLVNKDSTKIMASTREGRTYMISKMESNWNATIVDLPRVREREYLSTIALPGLACFLVIHAQSVDLIDSHSQKVVRSFETDPIQPKTFRCFHSRPRRLESGSIGVRTLTFAYLNAYTRDLVVQMYSSQYEGESLCVCGPEQPQPKTCHHWESAKETRRRINDPGVWEALPSRILVGVRRKRLGKSPPLTNPIYHRHQPHIADNNSALRRRRQGGSGGGGGTQVSQQQQQHQQQNEQQRQQPPQKQGDWEVWMFSQHGKQETWETVSLCPDAEDARHLYVTSLGPMVRIGRSSIAVGFSNVIKVLVVGQERFEPETDDLHLGDGVPVVSSRRRKGAYGARNNNSTINSNNNNNGNNSNSSNRPPVPAIR</sequence>
<evidence type="ECO:0000256" key="5">
    <source>
        <dbReference type="ARBA" id="ARBA00019541"/>
    </source>
</evidence>
<evidence type="ECO:0000256" key="11">
    <source>
        <dbReference type="ARBA" id="ARBA00022989"/>
    </source>
</evidence>
<dbReference type="Pfam" id="PF12349">
    <property type="entry name" value="Sterol-sensing"/>
    <property type="match status" value="1"/>
</dbReference>
<keyword evidence="26" id="KW-1185">Reference proteome</keyword>
<dbReference type="InterPro" id="IPR019775">
    <property type="entry name" value="WD40_repeat_CS"/>
</dbReference>
<comment type="subcellular location">
    <subcellularLocation>
        <location evidence="2">Cytoplasmic vesicle</location>
        <location evidence="2">COPII-coated vesicle membrane</location>
        <topology evidence="2">Multi-pass membrane protein</topology>
    </subcellularLocation>
    <subcellularLocation>
        <location evidence="1">Endoplasmic reticulum membrane</location>
        <topology evidence="1">Multi-pass membrane protein</topology>
    </subcellularLocation>
    <subcellularLocation>
        <location evidence="3">Golgi apparatus membrane</location>
        <topology evidence="3">Multi-pass membrane protein</topology>
    </subcellularLocation>
</comment>
<keyword evidence="18" id="KW-0753">Steroid metabolism</keyword>
<accession>A0AAN9YJJ8</accession>
<evidence type="ECO:0000256" key="19">
    <source>
        <dbReference type="ARBA" id="ARBA00023329"/>
    </source>
</evidence>
<proteinExistence type="inferred from homology"/>
<dbReference type="InterPro" id="IPR001680">
    <property type="entry name" value="WD40_rpt"/>
</dbReference>
<dbReference type="InterPro" id="IPR000731">
    <property type="entry name" value="SSD"/>
</dbReference>
<keyword evidence="9" id="KW-0677">Repeat</keyword>
<dbReference type="GO" id="GO:0005789">
    <property type="term" value="C:endoplasmic reticulum membrane"/>
    <property type="evidence" value="ECO:0007669"/>
    <property type="project" value="UniProtKB-SubCell"/>
</dbReference>
<dbReference type="PROSITE" id="PS50156">
    <property type="entry name" value="SSD"/>
    <property type="match status" value="1"/>
</dbReference>
<gene>
    <name evidence="25" type="ORF">SLS62_009846</name>
</gene>
<dbReference type="InterPro" id="IPR015943">
    <property type="entry name" value="WD40/YVTN_repeat-like_dom_sf"/>
</dbReference>
<evidence type="ECO:0000256" key="1">
    <source>
        <dbReference type="ARBA" id="ARBA00004477"/>
    </source>
</evidence>
<dbReference type="GO" id="GO:0012507">
    <property type="term" value="C:ER to Golgi transport vesicle membrane"/>
    <property type="evidence" value="ECO:0007669"/>
    <property type="project" value="UniProtKB-SubCell"/>
</dbReference>
<feature type="transmembrane region" description="Helical" evidence="23">
    <location>
        <begin position="34"/>
        <end position="55"/>
    </location>
</feature>
<evidence type="ECO:0000256" key="23">
    <source>
        <dbReference type="SAM" id="Phobius"/>
    </source>
</evidence>
<feature type="transmembrane region" description="Helical" evidence="23">
    <location>
        <begin position="293"/>
        <end position="311"/>
    </location>
</feature>
<evidence type="ECO:0000256" key="15">
    <source>
        <dbReference type="ARBA" id="ARBA00023136"/>
    </source>
</evidence>
<evidence type="ECO:0000256" key="7">
    <source>
        <dbReference type="ARBA" id="ARBA00022574"/>
    </source>
</evidence>
<keyword evidence="14" id="KW-0446">Lipid-binding</keyword>
<keyword evidence="6" id="KW-0153">Cholesterol metabolism</keyword>
<evidence type="ECO:0000256" key="12">
    <source>
        <dbReference type="ARBA" id="ARBA00023034"/>
    </source>
</evidence>
<dbReference type="InterPro" id="IPR053958">
    <property type="entry name" value="HMGCR/SNAP/NPC1-like_SSD"/>
</dbReference>
<evidence type="ECO:0000256" key="8">
    <source>
        <dbReference type="ARBA" id="ARBA00022692"/>
    </source>
</evidence>
<comment type="similarity">
    <text evidence="4">Belongs to the WD repeat SCAP family.</text>
</comment>
<reference evidence="25 26" key="1">
    <citation type="submission" date="2024-02" db="EMBL/GenBank/DDBJ databases">
        <title>De novo assembly and annotation of 12 fungi associated with fruit tree decline syndrome in Ontario, Canada.</title>
        <authorList>
            <person name="Sulman M."/>
            <person name="Ellouze W."/>
            <person name="Ilyukhin E."/>
        </authorList>
    </citation>
    <scope>NUCLEOTIDE SEQUENCE [LARGE SCALE GENOMIC DNA]</scope>
    <source>
        <strain evidence="25 26">M11/M66-122</strain>
    </source>
</reference>